<dbReference type="SUPFAM" id="SSF81301">
    <property type="entry name" value="Nucleotidyltransferase"/>
    <property type="match status" value="1"/>
</dbReference>
<dbReference type="CDD" id="cd05403">
    <property type="entry name" value="NT_KNTase_like"/>
    <property type="match status" value="1"/>
</dbReference>
<feature type="domain" description="Polymerase nucleotidyl transferase" evidence="13">
    <location>
        <begin position="12"/>
        <end position="94"/>
    </location>
</feature>
<keyword evidence="5" id="KW-0479">Metal-binding</keyword>
<protein>
    <recommendedName>
        <fullName evidence="9">protein adenylyltransferase</fullName>
        <ecNumber evidence="9">2.7.7.108</ecNumber>
    </recommendedName>
</protein>
<keyword evidence="4" id="KW-0548">Nucleotidyltransferase</keyword>
<keyword evidence="8" id="KW-0460">Magnesium</keyword>
<dbReference type="InterPro" id="IPR043519">
    <property type="entry name" value="NT_sf"/>
</dbReference>
<dbReference type="Pfam" id="PF01909">
    <property type="entry name" value="NTP_transf_2"/>
    <property type="match status" value="1"/>
</dbReference>
<dbReference type="PANTHER" id="PTHR33571:SF14">
    <property type="entry name" value="PROTEIN ADENYLYLTRANSFERASE MJ0435-RELATED"/>
    <property type="match status" value="1"/>
</dbReference>
<gene>
    <name evidence="14" type="ORF">MMAB1_2563</name>
    <name evidence="15" type="ORF">MMAB1_3319</name>
</gene>
<dbReference type="EMBL" id="LT158599">
    <property type="protein sequence ID" value="CVK33776.1"/>
    <property type="molecule type" value="Genomic_DNA"/>
</dbReference>
<comment type="cofactor">
    <cofactor evidence="1">
        <name>Mg(2+)</name>
        <dbReference type="ChEBI" id="CHEBI:18420"/>
    </cofactor>
</comment>
<comment type="catalytic activity">
    <reaction evidence="12">
        <text>L-tyrosyl-[protein] + ATP = O-(5'-adenylyl)-L-tyrosyl-[protein] + diphosphate</text>
        <dbReference type="Rhea" id="RHEA:54288"/>
        <dbReference type="Rhea" id="RHEA-COMP:10136"/>
        <dbReference type="Rhea" id="RHEA-COMP:13846"/>
        <dbReference type="ChEBI" id="CHEBI:30616"/>
        <dbReference type="ChEBI" id="CHEBI:33019"/>
        <dbReference type="ChEBI" id="CHEBI:46858"/>
        <dbReference type="ChEBI" id="CHEBI:83624"/>
        <dbReference type="EC" id="2.7.7.108"/>
    </reaction>
</comment>
<dbReference type="InterPro" id="IPR002934">
    <property type="entry name" value="Polymerase_NTP_transf_dom"/>
</dbReference>
<evidence type="ECO:0000256" key="5">
    <source>
        <dbReference type="ARBA" id="ARBA00022723"/>
    </source>
</evidence>
<dbReference type="InterPro" id="IPR052038">
    <property type="entry name" value="Type-VII_TA_antitoxin"/>
</dbReference>
<evidence type="ECO:0000256" key="4">
    <source>
        <dbReference type="ARBA" id="ARBA00022695"/>
    </source>
</evidence>
<comment type="similarity">
    <text evidence="10">Belongs to the MntA antitoxin family.</text>
</comment>
<evidence type="ECO:0000256" key="7">
    <source>
        <dbReference type="ARBA" id="ARBA00022840"/>
    </source>
</evidence>
<keyword evidence="3" id="KW-0808">Transferase</keyword>
<organism evidence="15 16">
    <name type="scientific">Methanoculleus bourgensis</name>
    <dbReference type="NCBI Taxonomy" id="83986"/>
    <lineage>
        <taxon>Archaea</taxon>
        <taxon>Methanobacteriati</taxon>
        <taxon>Methanobacteriota</taxon>
        <taxon>Stenosarchaea group</taxon>
        <taxon>Methanomicrobia</taxon>
        <taxon>Methanomicrobiales</taxon>
        <taxon>Methanomicrobiaceae</taxon>
        <taxon>Methanoculleus</taxon>
    </lineage>
</organism>
<dbReference type="GO" id="GO:0046872">
    <property type="term" value="F:metal ion binding"/>
    <property type="evidence" value="ECO:0007669"/>
    <property type="project" value="UniProtKB-KW"/>
</dbReference>
<keyword evidence="2" id="KW-1277">Toxin-antitoxin system</keyword>
<evidence type="ECO:0000313" key="16">
    <source>
        <dbReference type="Proteomes" id="UP000069850"/>
    </source>
</evidence>
<sequence>MLTADDILGALAEHRERIRSLGVQRIGVFGSFARGEEHEESDIDILIEFKEGGRSFDTYMDLKFFLEDLFGRRVDLVDRDAIKPALAPHILRNVRYVPGV</sequence>
<dbReference type="RefSeq" id="WP_062264951.1">
    <property type="nucleotide sequence ID" value="NZ_JAHAVR010000008.1"/>
</dbReference>
<evidence type="ECO:0000256" key="10">
    <source>
        <dbReference type="ARBA" id="ARBA00038276"/>
    </source>
</evidence>
<evidence type="ECO:0000256" key="1">
    <source>
        <dbReference type="ARBA" id="ARBA00001946"/>
    </source>
</evidence>
<dbReference type="GO" id="GO:0070733">
    <property type="term" value="F:AMPylase activity"/>
    <property type="evidence" value="ECO:0007669"/>
    <property type="project" value="UniProtKB-EC"/>
</dbReference>
<evidence type="ECO:0000256" key="12">
    <source>
        <dbReference type="ARBA" id="ARBA00048696"/>
    </source>
</evidence>
<dbReference type="OrthoDB" id="61846at2157"/>
<dbReference type="KEGG" id="mema:MMAB1_2563"/>
<evidence type="ECO:0000259" key="13">
    <source>
        <dbReference type="Pfam" id="PF01909"/>
    </source>
</evidence>
<dbReference type="Proteomes" id="UP000069850">
    <property type="component" value="Chromosome 1"/>
</dbReference>
<dbReference type="GeneID" id="27138716"/>
<evidence type="ECO:0000256" key="6">
    <source>
        <dbReference type="ARBA" id="ARBA00022741"/>
    </source>
</evidence>
<comment type="catalytic activity">
    <reaction evidence="11">
        <text>O-(5'-adenylyl)-L-tyrosyl-[protein] + ATP = O-[5'-(adenylyl-(5'-&gt;3')-adenylyl)]-L-tyrosyl-[protein] + diphosphate</text>
        <dbReference type="Rhea" id="RHEA:66528"/>
        <dbReference type="Rhea" id="RHEA-COMP:13846"/>
        <dbReference type="Rhea" id="RHEA-COMP:17046"/>
        <dbReference type="ChEBI" id="CHEBI:30616"/>
        <dbReference type="ChEBI" id="CHEBI:33019"/>
        <dbReference type="ChEBI" id="CHEBI:83624"/>
        <dbReference type="ChEBI" id="CHEBI:167160"/>
    </reaction>
</comment>
<dbReference type="EMBL" id="LT158599">
    <property type="protein sequence ID" value="CVK34532.1"/>
    <property type="molecule type" value="Genomic_DNA"/>
</dbReference>
<evidence type="ECO:0000256" key="8">
    <source>
        <dbReference type="ARBA" id="ARBA00022842"/>
    </source>
</evidence>
<name>A0A0X8XZD1_9EURY</name>
<dbReference type="KEGG" id="mema:MMAB1_3319"/>
<evidence type="ECO:0000256" key="3">
    <source>
        <dbReference type="ARBA" id="ARBA00022679"/>
    </source>
</evidence>
<evidence type="ECO:0000256" key="9">
    <source>
        <dbReference type="ARBA" id="ARBA00034531"/>
    </source>
</evidence>
<evidence type="ECO:0000313" key="14">
    <source>
        <dbReference type="EMBL" id="CVK33776.1"/>
    </source>
</evidence>
<dbReference type="EC" id="2.7.7.108" evidence="9"/>
<accession>A0A0X8XZD1</accession>
<proteinExistence type="inferred from homology"/>
<reference evidence="15 16" key="1">
    <citation type="submission" date="2016-01" db="EMBL/GenBank/DDBJ databases">
        <authorList>
            <person name="Manzoor S."/>
        </authorList>
    </citation>
    <scope>NUCLEOTIDE SEQUENCE [LARGE SCALE GENOMIC DNA]</scope>
    <source>
        <strain evidence="15">Methanoculleus sp MAB1</strain>
    </source>
</reference>
<keyword evidence="6" id="KW-0547">Nucleotide-binding</keyword>
<dbReference type="Gene3D" id="3.30.460.10">
    <property type="entry name" value="Beta Polymerase, domain 2"/>
    <property type="match status" value="1"/>
</dbReference>
<dbReference type="GO" id="GO:0005524">
    <property type="term" value="F:ATP binding"/>
    <property type="evidence" value="ECO:0007669"/>
    <property type="project" value="UniProtKB-KW"/>
</dbReference>
<dbReference type="AlphaFoldDB" id="A0A0X8XZD1"/>
<keyword evidence="7" id="KW-0067">ATP-binding</keyword>
<evidence type="ECO:0000313" key="15">
    <source>
        <dbReference type="EMBL" id="CVK34532.1"/>
    </source>
</evidence>
<dbReference type="PANTHER" id="PTHR33571">
    <property type="entry name" value="SSL8005 PROTEIN"/>
    <property type="match status" value="1"/>
</dbReference>
<evidence type="ECO:0000256" key="11">
    <source>
        <dbReference type="ARBA" id="ARBA00047518"/>
    </source>
</evidence>
<evidence type="ECO:0000256" key="2">
    <source>
        <dbReference type="ARBA" id="ARBA00022649"/>
    </source>
</evidence>